<evidence type="ECO:0000256" key="1">
    <source>
        <dbReference type="ARBA" id="ARBA00004389"/>
    </source>
</evidence>
<comment type="pathway">
    <text evidence="2">Protein modification; protein glycosylation.</text>
</comment>
<evidence type="ECO:0000256" key="12">
    <source>
        <dbReference type="ARBA" id="ARBA00045097"/>
    </source>
</evidence>
<dbReference type="PANTHER" id="PTHR10859:SF91">
    <property type="entry name" value="DOLICHYL-PHOSPHATE BETA-GLUCOSYLTRANSFERASE"/>
    <property type="match status" value="1"/>
</dbReference>
<keyword evidence="11" id="KW-0472">Membrane</keyword>
<evidence type="ECO:0000256" key="6">
    <source>
        <dbReference type="ARBA" id="ARBA00022679"/>
    </source>
</evidence>
<evidence type="ECO:0000256" key="4">
    <source>
        <dbReference type="ARBA" id="ARBA00012583"/>
    </source>
</evidence>
<dbReference type="SUPFAM" id="SSF53448">
    <property type="entry name" value="Nucleotide-diphospho-sugar transferases"/>
    <property type="match status" value="1"/>
</dbReference>
<comment type="subcellular location">
    <subcellularLocation>
        <location evidence="1">Endoplasmic reticulum membrane</location>
        <topology evidence="1">Single-pass membrane protein</topology>
    </subcellularLocation>
</comment>
<comment type="catalytic activity">
    <reaction evidence="12">
        <text>a di-trans,poly-cis-dolichyl phosphate + UDP-alpha-D-glucose = a di-trans,poly-cis-dolichyl beta-D-glucosyl phosphate + UDP</text>
        <dbReference type="Rhea" id="RHEA:15401"/>
        <dbReference type="Rhea" id="RHEA-COMP:19498"/>
        <dbReference type="Rhea" id="RHEA-COMP:19502"/>
        <dbReference type="ChEBI" id="CHEBI:57525"/>
        <dbReference type="ChEBI" id="CHEBI:57683"/>
        <dbReference type="ChEBI" id="CHEBI:58223"/>
        <dbReference type="ChEBI" id="CHEBI:58885"/>
        <dbReference type="EC" id="2.4.1.117"/>
    </reaction>
    <physiologicalReaction direction="left-to-right" evidence="12">
        <dbReference type="Rhea" id="RHEA:15402"/>
    </physiologicalReaction>
</comment>
<keyword evidence="5" id="KW-0328">Glycosyltransferase</keyword>
<feature type="domain" description="Glycosyltransferase 2-like" evidence="13">
    <location>
        <begin position="17"/>
        <end position="185"/>
    </location>
</feature>
<sequence length="246" mass="28117">MPGNPDLSRAAARPHLSLIIPAYNEQERLSAALPPVLRYLANQPYTWEIVVVDDGSRDATSEVARQVGADYPVRVLRNEPNRGKGYSIRRGMLEARGEFRLFSDADFSTPIEEIEKFWRAVDEGYDVVIASRALRESQLLVRQNWMRETMGRTFNLIVQALLLPGIHDTQCGFKMFSARAAEAVFPEQSLDGFSFDVEILALALRKGFRVKEIPIRWINSPATKVSPIRDAVKMFRDVLRVRWRLR</sequence>
<keyword evidence="7" id="KW-0812">Transmembrane</keyword>
<evidence type="ECO:0000259" key="13">
    <source>
        <dbReference type="Pfam" id="PF00535"/>
    </source>
</evidence>
<dbReference type="GO" id="GO:0004581">
    <property type="term" value="F:dolichyl-phosphate beta-glucosyltransferase activity"/>
    <property type="evidence" value="ECO:0007669"/>
    <property type="project" value="UniProtKB-EC"/>
</dbReference>
<dbReference type="AlphaFoldDB" id="A0A2Z4Y3D5"/>
<evidence type="ECO:0000313" key="14">
    <source>
        <dbReference type="EMBL" id="AXA35123.1"/>
    </source>
</evidence>
<accession>A0A2Z4Y3D5</accession>
<dbReference type="GO" id="GO:0006487">
    <property type="term" value="P:protein N-linked glycosylation"/>
    <property type="evidence" value="ECO:0007669"/>
    <property type="project" value="TreeGrafter"/>
</dbReference>
<dbReference type="EC" id="2.4.1.117" evidence="4"/>
<evidence type="ECO:0000256" key="11">
    <source>
        <dbReference type="ARBA" id="ARBA00023136"/>
    </source>
</evidence>
<dbReference type="EMBL" id="CP030759">
    <property type="protein sequence ID" value="AXA35123.1"/>
    <property type="molecule type" value="Genomic_DNA"/>
</dbReference>
<keyword evidence="6 14" id="KW-0808">Transferase</keyword>
<dbReference type="Gene3D" id="3.90.550.10">
    <property type="entry name" value="Spore Coat Polysaccharide Biosynthesis Protein SpsA, Chain A"/>
    <property type="match status" value="1"/>
</dbReference>
<dbReference type="KEGG" id="schv:BRCON_0346"/>
<name>A0A2Z4Y3D5_SUMC1</name>
<keyword evidence="9" id="KW-0735">Signal-anchor</keyword>
<dbReference type="CDD" id="cd04188">
    <property type="entry name" value="DPG_synthase"/>
    <property type="match status" value="1"/>
</dbReference>
<evidence type="ECO:0000256" key="10">
    <source>
        <dbReference type="ARBA" id="ARBA00022989"/>
    </source>
</evidence>
<gene>
    <name evidence="14" type="ORF">BRCON_0346</name>
</gene>
<evidence type="ECO:0000256" key="7">
    <source>
        <dbReference type="ARBA" id="ARBA00022692"/>
    </source>
</evidence>
<evidence type="ECO:0000256" key="5">
    <source>
        <dbReference type="ARBA" id="ARBA00022676"/>
    </source>
</evidence>
<dbReference type="InterPro" id="IPR035518">
    <property type="entry name" value="DPG_synthase"/>
</dbReference>
<evidence type="ECO:0000256" key="3">
    <source>
        <dbReference type="ARBA" id="ARBA00006739"/>
    </source>
</evidence>
<keyword evidence="8" id="KW-0256">Endoplasmic reticulum</keyword>
<proteinExistence type="inferred from homology"/>
<evidence type="ECO:0000256" key="9">
    <source>
        <dbReference type="ARBA" id="ARBA00022968"/>
    </source>
</evidence>
<dbReference type="Pfam" id="PF00535">
    <property type="entry name" value="Glycos_transf_2"/>
    <property type="match status" value="1"/>
</dbReference>
<reference evidence="14 15" key="1">
    <citation type="submission" date="2018-05" db="EMBL/GenBank/DDBJ databases">
        <title>A metagenomic window into the 2 km-deep terrestrial subsurface aquifer revealed taxonomically and functionally diverse microbial community comprising novel uncultured bacterial lineages.</title>
        <authorList>
            <person name="Kadnikov V.V."/>
            <person name="Mardanov A.V."/>
            <person name="Beletsky A.V."/>
            <person name="Banks D."/>
            <person name="Pimenov N.V."/>
            <person name="Frank Y.A."/>
            <person name="Karnachuk O.V."/>
            <person name="Ravin N.V."/>
        </authorList>
    </citation>
    <scope>NUCLEOTIDE SEQUENCE [LARGE SCALE GENOMIC DNA]</scope>
    <source>
        <strain evidence="14">BY</strain>
    </source>
</reference>
<evidence type="ECO:0000256" key="8">
    <source>
        <dbReference type="ARBA" id="ARBA00022824"/>
    </source>
</evidence>
<organism evidence="14 15">
    <name type="scientific">Sumerlaea chitinivorans</name>
    <dbReference type="NCBI Taxonomy" id="2250252"/>
    <lineage>
        <taxon>Bacteria</taxon>
        <taxon>Candidatus Sumerlaeota</taxon>
        <taxon>Candidatus Sumerlaeia</taxon>
        <taxon>Candidatus Sumerlaeales</taxon>
        <taxon>Candidatus Sumerlaeaceae</taxon>
        <taxon>Candidatus Sumerlaea</taxon>
    </lineage>
</organism>
<evidence type="ECO:0000313" key="15">
    <source>
        <dbReference type="Proteomes" id="UP000262583"/>
    </source>
</evidence>
<dbReference type="PANTHER" id="PTHR10859">
    <property type="entry name" value="GLYCOSYL TRANSFERASE"/>
    <property type="match status" value="1"/>
</dbReference>
<protein>
    <recommendedName>
        <fullName evidence="4">dolichyl-phosphate beta-glucosyltransferase</fullName>
        <ecNumber evidence="4">2.4.1.117</ecNumber>
    </recommendedName>
</protein>
<dbReference type="InterPro" id="IPR029044">
    <property type="entry name" value="Nucleotide-diphossugar_trans"/>
</dbReference>
<dbReference type="InterPro" id="IPR001173">
    <property type="entry name" value="Glyco_trans_2-like"/>
</dbReference>
<evidence type="ECO:0000256" key="2">
    <source>
        <dbReference type="ARBA" id="ARBA00004922"/>
    </source>
</evidence>
<comment type="similarity">
    <text evidence="3">Belongs to the glycosyltransferase 2 family.</text>
</comment>
<keyword evidence="10" id="KW-1133">Transmembrane helix</keyword>
<dbReference type="Proteomes" id="UP000262583">
    <property type="component" value="Chromosome"/>
</dbReference>